<dbReference type="EMBL" id="CAUOFW020003103">
    <property type="protein sequence ID" value="CAK9158048.1"/>
    <property type="molecule type" value="Genomic_DNA"/>
</dbReference>
<dbReference type="PANTHER" id="PTHR46388">
    <property type="entry name" value="NHL REPEAT-CONTAINING PROTEIN 2"/>
    <property type="match status" value="1"/>
</dbReference>
<evidence type="ECO:0000256" key="1">
    <source>
        <dbReference type="SAM" id="MobiDB-lite"/>
    </source>
</evidence>
<evidence type="ECO:0000313" key="2">
    <source>
        <dbReference type="EMBL" id="CAK9158048.1"/>
    </source>
</evidence>
<feature type="compositionally biased region" description="Basic residues" evidence="1">
    <location>
        <begin position="21"/>
        <end position="32"/>
    </location>
</feature>
<name>A0ABC8SME9_9AQUA</name>
<dbReference type="PANTHER" id="PTHR46388:SF2">
    <property type="entry name" value="NHL REPEAT-CONTAINING PROTEIN 2"/>
    <property type="match status" value="1"/>
</dbReference>
<organism evidence="2 3">
    <name type="scientific">Ilex paraguariensis</name>
    <name type="common">yerba mate</name>
    <dbReference type="NCBI Taxonomy" id="185542"/>
    <lineage>
        <taxon>Eukaryota</taxon>
        <taxon>Viridiplantae</taxon>
        <taxon>Streptophyta</taxon>
        <taxon>Embryophyta</taxon>
        <taxon>Tracheophyta</taxon>
        <taxon>Spermatophyta</taxon>
        <taxon>Magnoliopsida</taxon>
        <taxon>eudicotyledons</taxon>
        <taxon>Gunneridae</taxon>
        <taxon>Pentapetalae</taxon>
        <taxon>asterids</taxon>
        <taxon>campanulids</taxon>
        <taxon>Aquifoliales</taxon>
        <taxon>Aquifoliaceae</taxon>
        <taxon>Ilex</taxon>
    </lineage>
</organism>
<proteinExistence type="predicted"/>
<protein>
    <submittedName>
        <fullName evidence="2">Uncharacterized protein</fullName>
    </submittedName>
</protein>
<keyword evidence="3" id="KW-1185">Reference proteome</keyword>
<sequence length="170" mass="18748">MNKKEAELLTLELKGVQPPSRKSRSLKRLRRRAAADTEMVKVNGGSSEEGNLSIKILVPEGYHFSKEATSKFSVEVEPENAALVDPLEGNLTPDGSAVLHFRRSSPSASMGRINCKVYYCKEDEVCLYQSLTFEVPFQDVTPGSTPAEITLPYVVKPKNSPDSLQLPVTH</sequence>
<accession>A0ABC8SME9</accession>
<dbReference type="AlphaFoldDB" id="A0ABC8SME9"/>
<reference evidence="2 3" key="1">
    <citation type="submission" date="2024-02" db="EMBL/GenBank/DDBJ databases">
        <authorList>
            <person name="Vignale AGUSTIN F."/>
            <person name="Sosa J E."/>
            <person name="Modenutti C."/>
        </authorList>
    </citation>
    <scope>NUCLEOTIDE SEQUENCE [LARGE SCALE GENOMIC DNA]</scope>
</reference>
<gene>
    <name evidence="2" type="ORF">ILEXP_LOCUS26647</name>
</gene>
<comment type="caution">
    <text evidence="2">The sequence shown here is derived from an EMBL/GenBank/DDBJ whole genome shotgun (WGS) entry which is preliminary data.</text>
</comment>
<feature type="region of interest" description="Disordered" evidence="1">
    <location>
        <begin position="1"/>
        <end position="34"/>
    </location>
</feature>
<dbReference type="Proteomes" id="UP001642360">
    <property type="component" value="Unassembled WGS sequence"/>
</dbReference>
<evidence type="ECO:0000313" key="3">
    <source>
        <dbReference type="Proteomes" id="UP001642360"/>
    </source>
</evidence>